<sequence>MKTLLRKLFSGGGTQYTHSSKPAAARQVVPGEPFVINLYDDRLVVHRPDGQREELAWAALERVIVRVSDRAPWAGAAWLILAGDAESKQGCVAPLDAANGDALVAHLQALPGFSQQKLDNALRDAAAGKSRTDAVLWKRAAANAANAAETAQSGEEAPDDKHRDPDAQHQHQSQHQSQPQSGAQP</sequence>
<name>A0AAE9L2U8_9BURK</name>
<feature type="region of interest" description="Disordered" evidence="1">
    <location>
        <begin position="142"/>
        <end position="185"/>
    </location>
</feature>
<evidence type="ECO:0000256" key="1">
    <source>
        <dbReference type="SAM" id="MobiDB-lite"/>
    </source>
</evidence>
<accession>A0AAE9L2U8</accession>
<dbReference type="KEGG" id="ccam:M5D45_02330"/>
<evidence type="ECO:0000313" key="3">
    <source>
        <dbReference type="Proteomes" id="UP001056132"/>
    </source>
</evidence>
<evidence type="ECO:0000313" key="2">
    <source>
        <dbReference type="EMBL" id="URF04709.1"/>
    </source>
</evidence>
<dbReference type="EMBL" id="CP097330">
    <property type="protein sequence ID" value="URF04709.1"/>
    <property type="molecule type" value="Genomic_DNA"/>
</dbReference>
<reference evidence="2" key="1">
    <citation type="journal article" date="2022" name="Microbiol. Resour. Announc.">
        <title>Genome Sequence of Cupriavidus campinensis Strain G5, a Member of a Bacterial Consortium Capable of Polyethylene Degradation.</title>
        <authorList>
            <person name="Schneider B."/>
            <person name="Pfeiffer F."/>
            <person name="Dyall-Smith M."/>
            <person name="Kunte H.J."/>
        </authorList>
    </citation>
    <scope>NUCLEOTIDE SEQUENCE</scope>
    <source>
        <strain evidence="2">G5</strain>
    </source>
</reference>
<proteinExistence type="predicted"/>
<gene>
    <name evidence="2" type="ORF">M5D45_02330</name>
</gene>
<organism evidence="2 3">
    <name type="scientific">Cupriavidus campinensis</name>
    <dbReference type="NCBI Taxonomy" id="151783"/>
    <lineage>
        <taxon>Bacteria</taxon>
        <taxon>Pseudomonadati</taxon>
        <taxon>Pseudomonadota</taxon>
        <taxon>Betaproteobacteria</taxon>
        <taxon>Burkholderiales</taxon>
        <taxon>Burkholderiaceae</taxon>
        <taxon>Cupriavidus</taxon>
    </lineage>
</organism>
<feature type="compositionally biased region" description="Low complexity" evidence="1">
    <location>
        <begin position="170"/>
        <end position="185"/>
    </location>
</feature>
<protein>
    <submittedName>
        <fullName evidence="2">Uncharacterized protein</fullName>
    </submittedName>
</protein>
<dbReference type="AlphaFoldDB" id="A0AAE9L2U8"/>
<feature type="compositionally biased region" description="Basic and acidic residues" evidence="1">
    <location>
        <begin position="159"/>
        <end position="169"/>
    </location>
</feature>
<reference evidence="2" key="2">
    <citation type="submission" date="2022-05" db="EMBL/GenBank/DDBJ databases">
        <authorList>
            <person name="Kunte H.-J."/>
        </authorList>
    </citation>
    <scope>NUCLEOTIDE SEQUENCE</scope>
    <source>
        <strain evidence="2">G5</strain>
    </source>
</reference>
<dbReference type="Proteomes" id="UP001056132">
    <property type="component" value="Chromosome 1"/>
</dbReference>
<dbReference type="RefSeq" id="WP_244844806.1">
    <property type="nucleotide sequence ID" value="NZ_CAJPVH010000022.1"/>
</dbReference>